<protein>
    <submittedName>
        <fullName evidence="2">Uncharacterized protein</fullName>
    </submittedName>
</protein>
<reference evidence="2" key="1">
    <citation type="submission" date="2022-11" db="EMBL/GenBank/DDBJ databases">
        <authorList>
            <person name="Petersen C."/>
        </authorList>
    </citation>
    <scope>NUCLEOTIDE SEQUENCE</scope>
    <source>
        <strain evidence="2">IBT 22155</strain>
    </source>
</reference>
<dbReference type="Proteomes" id="UP001149079">
    <property type="component" value="Unassembled WGS sequence"/>
</dbReference>
<dbReference type="GeneID" id="81401165"/>
<comment type="caution">
    <text evidence="2">The sequence shown here is derived from an EMBL/GenBank/DDBJ whole genome shotgun (WGS) entry which is preliminary data.</text>
</comment>
<proteinExistence type="predicted"/>
<organism evidence="2 3">
    <name type="scientific">Penicillium bovifimosum</name>
    <dbReference type="NCBI Taxonomy" id="126998"/>
    <lineage>
        <taxon>Eukaryota</taxon>
        <taxon>Fungi</taxon>
        <taxon>Dikarya</taxon>
        <taxon>Ascomycota</taxon>
        <taxon>Pezizomycotina</taxon>
        <taxon>Eurotiomycetes</taxon>
        <taxon>Eurotiomycetidae</taxon>
        <taxon>Eurotiales</taxon>
        <taxon>Aspergillaceae</taxon>
        <taxon>Penicillium</taxon>
    </lineage>
</organism>
<evidence type="ECO:0000313" key="2">
    <source>
        <dbReference type="EMBL" id="KAJ5142464.1"/>
    </source>
</evidence>
<accession>A0A9W9H9C3</accession>
<evidence type="ECO:0000256" key="1">
    <source>
        <dbReference type="SAM" id="MobiDB-lite"/>
    </source>
</evidence>
<dbReference type="EMBL" id="JAPQKL010000002">
    <property type="protein sequence ID" value="KAJ5142464.1"/>
    <property type="molecule type" value="Genomic_DNA"/>
</dbReference>
<reference evidence="2" key="2">
    <citation type="journal article" date="2023" name="IMA Fungus">
        <title>Comparative genomic study of the Penicillium genus elucidates a diverse pangenome and 15 lateral gene transfer events.</title>
        <authorList>
            <person name="Petersen C."/>
            <person name="Sorensen T."/>
            <person name="Nielsen M.R."/>
            <person name="Sondergaard T.E."/>
            <person name="Sorensen J.L."/>
            <person name="Fitzpatrick D.A."/>
            <person name="Frisvad J.C."/>
            <person name="Nielsen K.L."/>
        </authorList>
    </citation>
    <scope>NUCLEOTIDE SEQUENCE</scope>
    <source>
        <strain evidence="2">IBT 22155</strain>
    </source>
</reference>
<dbReference type="AlphaFoldDB" id="A0A9W9H9C3"/>
<keyword evidence="3" id="KW-1185">Reference proteome</keyword>
<evidence type="ECO:0000313" key="3">
    <source>
        <dbReference type="Proteomes" id="UP001149079"/>
    </source>
</evidence>
<name>A0A9W9H9C3_9EURO</name>
<feature type="region of interest" description="Disordered" evidence="1">
    <location>
        <begin position="125"/>
        <end position="165"/>
    </location>
</feature>
<dbReference type="RefSeq" id="XP_056524108.1">
    <property type="nucleotide sequence ID" value="XM_056661995.1"/>
</dbReference>
<sequence length="165" mass="18760">MSTTRENPDPVSPNDEPIEEDIVSPCADMTREQLVQDSPMKIDLTHISPKWWGVKHVTATSKELHLNTYMVEQIKGICILGLYDAELLYVFQEQFEGWTEQMFKRVHHTYLRAMKKVLREGGINTGPITRPIPPPIRCPSSARGSRGNAGVQRKLLAEDRHQPSV</sequence>
<feature type="compositionally biased region" description="Basic and acidic residues" evidence="1">
    <location>
        <begin position="155"/>
        <end position="165"/>
    </location>
</feature>
<gene>
    <name evidence="2" type="ORF">N7515_001251</name>
</gene>